<dbReference type="KEGG" id="elio:KO353_05960"/>
<dbReference type="AlphaFoldDB" id="A0A975YKQ7"/>
<name>A0A975YKQ7_9PROT</name>
<protein>
    <submittedName>
        <fullName evidence="2">Uncharacterized protein</fullName>
    </submittedName>
</protein>
<dbReference type="Proteomes" id="UP000694001">
    <property type="component" value="Chromosome"/>
</dbReference>
<evidence type="ECO:0000313" key="3">
    <source>
        <dbReference type="Proteomes" id="UP000694001"/>
    </source>
</evidence>
<keyword evidence="3" id="KW-1185">Reference proteome</keyword>
<accession>A0A975YKQ7</accession>
<feature type="chain" id="PRO_5037745198" evidence="1">
    <location>
        <begin position="24"/>
        <end position="234"/>
    </location>
</feature>
<feature type="signal peptide" evidence="1">
    <location>
        <begin position="1"/>
        <end position="23"/>
    </location>
</feature>
<keyword evidence="1" id="KW-0732">Signal</keyword>
<evidence type="ECO:0000313" key="2">
    <source>
        <dbReference type="EMBL" id="QXM25748.1"/>
    </source>
</evidence>
<evidence type="ECO:0000256" key="1">
    <source>
        <dbReference type="SAM" id="SignalP"/>
    </source>
</evidence>
<reference evidence="2" key="1">
    <citation type="submission" date="2021-06" db="EMBL/GenBank/DDBJ databases">
        <title>Elioraea tepida, sp. nov., a moderately thermophilic aerobic anoxygenic phototrophic bacterium isolated from an alkaline siliceous hot spring mat community in Yellowstone National Park, WY, USA.</title>
        <authorList>
            <person name="Saini M.K."/>
            <person name="Yoshida S."/>
            <person name="Sebastian A."/>
            <person name="Hirose S."/>
            <person name="Hara E."/>
            <person name="Tamaki H."/>
            <person name="Soulier N.T."/>
            <person name="Albert I."/>
            <person name="Hanada S."/>
            <person name="Bryant D.A."/>
            <person name="Tank M."/>
        </authorList>
    </citation>
    <scope>NUCLEOTIDE SEQUENCE</scope>
    <source>
        <strain evidence="2">MS-P2</strain>
    </source>
</reference>
<gene>
    <name evidence="2" type="ORF">KO353_05960</name>
</gene>
<dbReference type="RefSeq" id="WP_218286800.1">
    <property type="nucleotide sequence ID" value="NZ_CP076448.1"/>
</dbReference>
<dbReference type="PROSITE" id="PS51257">
    <property type="entry name" value="PROKAR_LIPOPROTEIN"/>
    <property type="match status" value="1"/>
</dbReference>
<dbReference type="EMBL" id="CP076448">
    <property type="protein sequence ID" value="QXM25748.1"/>
    <property type="molecule type" value="Genomic_DNA"/>
</dbReference>
<organism evidence="2 3">
    <name type="scientific">Elioraea tepida</name>
    <dbReference type="NCBI Taxonomy" id="2843330"/>
    <lineage>
        <taxon>Bacteria</taxon>
        <taxon>Pseudomonadati</taxon>
        <taxon>Pseudomonadota</taxon>
        <taxon>Alphaproteobacteria</taxon>
        <taxon>Acetobacterales</taxon>
        <taxon>Elioraeaceae</taxon>
        <taxon>Elioraea</taxon>
    </lineage>
</organism>
<proteinExistence type="predicted"/>
<sequence>MTRPVLTLLALLAVLLAACQQVGRLLDPDVAQLERFQQARARGDLRAIADEEVVETCQHAGTEACARLMAIRAESCLALAMARRAPGAACPAATAEARAELACAHAAFAAAMGSPAGRFTEAQVLALRQGRAQAAYCRAELETVMAGVPLARESLSLSAGLPPARRAAIGGSAALYLARPGAGADSVRCERAREAARLAAAGLAANPEVEERALLLRLAADAAARRATIPGCTP</sequence>